<feature type="transmembrane region" description="Helical" evidence="2">
    <location>
        <begin position="123"/>
        <end position="147"/>
    </location>
</feature>
<keyword evidence="2" id="KW-0472">Membrane</keyword>
<sequence>MDDVGRLLLRFLLVPLGAVIALVVAIAVVVVANLGTVQALAAAAPEQQGDFFFAFVSAAPDLLMMLAATATYALAVATVGVLIAEVFAVRSFVFHAANGGLAAAVGWSAAATEGGMRMLSTPISLVAAGIAAGLAYWLVAGATSGFFKPWRNRPPDPPAADRPAPETAPH</sequence>
<accession>A0ABW5AI74</accession>
<dbReference type="EMBL" id="JBHUIW010000010">
    <property type="protein sequence ID" value="MFD2182649.1"/>
    <property type="molecule type" value="Genomic_DNA"/>
</dbReference>
<organism evidence="3 4">
    <name type="scientific">Rhodoplanes azumiensis</name>
    <dbReference type="NCBI Taxonomy" id="1897628"/>
    <lineage>
        <taxon>Bacteria</taxon>
        <taxon>Pseudomonadati</taxon>
        <taxon>Pseudomonadota</taxon>
        <taxon>Alphaproteobacteria</taxon>
        <taxon>Hyphomicrobiales</taxon>
        <taxon>Nitrobacteraceae</taxon>
        <taxon>Rhodoplanes</taxon>
    </lineage>
</organism>
<feature type="region of interest" description="Disordered" evidence="1">
    <location>
        <begin position="150"/>
        <end position="170"/>
    </location>
</feature>
<proteinExistence type="predicted"/>
<dbReference type="RefSeq" id="WP_378477822.1">
    <property type="nucleotide sequence ID" value="NZ_JBHUIW010000010.1"/>
</dbReference>
<protein>
    <recommendedName>
        <fullName evidence="5">DUF2127 domain-containing protein</fullName>
    </recommendedName>
</protein>
<keyword evidence="4" id="KW-1185">Reference proteome</keyword>
<reference evidence="4" key="1">
    <citation type="journal article" date="2019" name="Int. J. Syst. Evol. Microbiol.">
        <title>The Global Catalogue of Microorganisms (GCM) 10K type strain sequencing project: providing services to taxonomists for standard genome sequencing and annotation.</title>
        <authorList>
            <consortium name="The Broad Institute Genomics Platform"/>
            <consortium name="The Broad Institute Genome Sequencing Center for Infectious Disease"/>
            <person name="Wu L."/>
            <person name="Ma J."/>
        </authorList>
    </citation>
    <scope>NUCLEOTIDE SEQUENCE [LARGE SCALE GENOMIC DNA]</scope>
    <source>
        <strain evidence="4">CGMCC 1.6774</strain>
    </source>
</reference>
<dbReference type="Proteomes" id="UP001597314">
    <property type="component" value="Unassembled WGS sequence"/>
</dbReference>
<name>A0ABW5AI74_9BRAD</name>
<keyword evidence="2" id="KW-1133">Transmembrane helix</keyword>
<keyword evidence="2" id="KW-0812">Transmembrane</keyword>
<evidence type="ECO:0000313" key="4">
    <source>
        <dbReference type="Proteomes" id="UP001597314"/>
    </source>
</evidence>
<feature type="transmembrane region" description="Helical" evidence="2">
    <location>
        <begin position="7"/>
        <end position="31"/>
    </location>
</feature>
<feature type="compositionally biased region" description="Pro residues" evidence="1">
    <location>
        <begin position="155"/>
        <end position="170"/>
    </location>
</feature>
<gene>
    <name evidence="3" type="ORF">ACFSOX_10835</name>
</gene>
<evidence type="ECO:0000313" key="3">
    <source>
        <dbReference type="EMBL" id="MFD2182649.1"/>
    </source>
</evidence>
<evidence type="ECO:0000256" key="2">
    <source>
        <dbReference type="SAM" id="Phobius"/>
    </source>
</evidence>
<evidence type="ECO:0008006" key="5">
    <source>
        <dbReference type="Google" id="ProtNLM"/>
    </source>
</evidence>
<feature type="transmembrane region" description="Helical" evidence="2">
    <location>
        <begin position="91"/>
        <end position="111"/>
    </location>
</feature>
<comment type="caution">
    <text evidence="3">The sequence shown here is derived from an EMBL/GenBank/DDBJ whole genome shotgun (WGS) entry which is preliminary data.</text>
</comment>
<feature type="transmembrane region" description="Helical" evidence="2">
    <location>
        <begin position="51"/>
        <end position="84"/>
    </location>
</feature>
<evidence type="ECO:0000256" key="1">
    <source>
        <dbReference type="SAM" id="MobiDB-lite"/>
    </source>
</evidence>